<dbReference type="InterPro" id="IPR014048">
    <property type="entry name" value="MethylDNA_cys_MeTrfase_DNA-bd"/>
</dbReference>
<sequence length="158" mass="17796">MRKFCRDAESRPVDDMIVGSQDACNQNQVRGREAKIEWNSEPMPSKSSKTSDWTARESETDPMRAAFVRTIEGLRPGEVVSYGDVAARAGYPRRHRAVGQLLGASFDALPWWRVVYNDGRLPPVNPSLQEQRLLEEGLTMKQMRVVESPLGRFASSSK</sequence>
<dbReference type="InterPro" id="IPR036217">
    <property type="entry name" value="MethylDNA_cys_MeTrfase_DNAb"/>
</dbReference>
<organism evidence="4 5">
    <name type="scientific">Rhodopirellula baltica SWK14</name>
    <dbReference type="NCBI Taxonomy" id="993516"/>
    <lineage>
        <taxon>Bacteria</taxon>
        <taxon>Pseudomonadati</taxon>
        <taxon>Planctomycetota</taxon>
        <taxon>Planctomycetia</taxon>
        <taxon>Pirellulales</taxon>
        <taxon>Pirellulaceae</taxon>
        <taxon>Rhodopirellula</taxon>
    </lineage>
</organism>
<comment type="caution">
    <text evidence="4">The sequence shown here is derived from an EMBL/GenBank/DDBJ whole genome shotgun (WGS) entry which is preliminary data.</text>
</comment>
<dbReference type="PANTHER" id="PTHR42942">
    <property type="entry name" value="6-O-METHYLGUANINE DNA METHYLTRANSFERASE"/>
    <property type="match status" value="1"/>
</dbReference>
<gene>
    <name evidence="4" type="ORF">RBSWK_02658</name>
</gene>
<dbReference type="GO" id="GO:0006281">
    <property type="term" value="P:DNA repair"/>
    <property type="evidence" value="ECO:0007669"/>
    <property type="project" value="InterPro"/>
</dbReference>
<keyword evidence="4" id="KW-0808">Transferase</keyword>
<dbReference type="Pfam" id="PF01035">
    <property type="entry name" value="DNA_binding_1"/>
    <property type="match status" value="1"/>
</dbReference>
<evidence type="ECO:0000259" key="3">
    <source>
        <dbReference type="Pfam" id="PF01035"/>
    </source>
</evidence>
<evidence type="ECO:0000256" key="2">
    <source>
        <dbReference type="SAM" id="MobiDB-lite"/>
    </source>
</evidence>
<dbReference type="PATRIC" id="fig|993516.3.peg.2830"/>
<proteinExistence type="predicted"/>
<keyword evidence="4" id="KW-0489">Methyltransferase</keyword>
<reference evidence="4 5" key="1">
    <citation type="journal article" date="2013" name="Mar. Genomics">
        <title>Expression of sulfatases in Rhodopirellula baltica and the diversity of sulfatases in the genus Rhodopirellula.</title>
        <authorList>
            <person name="Wegner C.E."/>
            <person name="Richter-Heitmann T."/>
            <person name="Klindworth A."/>
            <person name="Klockow C."/>
            <person name="Richter M."/>
            <person name="Achstetter T."/>
            <person name="Glockner F.O."/>
            <person name="Harder J."/>
        </authorList>
    </citation>
    <scope>NUCLEOTIDE SEQUENCE [LARGE SCALE GENOMIC DNA]</scope>
    <source>
        <strain evidence="4 5">SWK14</strain>
    </source>
</reference>
<accession>L7CHA3</accession>
<dbReference type="AlphaFoldDB" id="L7CHA3"/>
<evidence type="ECO:0000313" key="4">
    <source>
        <dbReference type="EMBL" id="ELP33393.1"/>
    </source>
</evidence>
<keyword evidence="1" id="KW-0227">DNA damage</keyword>
<evidence type="ECO:0000256" key="1">
    <source>
        <dbReference type="ARBA" id="ARBA00022763"/>
    </source>
</evidence>
<dbReference type="GO" id="GO:0032259">
    <property type="term" value="P:methylation"/>
    <property type="evidence" value="ECO:0007669"/>
    <property type="project" value="UniProtKB-KW"/>
</dbReference>
<dbReference type="InterPro" id="IPR052520">
    <property type="entry name" value="ATL_DNA_repair"/>
</dbReference>
<dbReference type="Proteomes" id="UP000010959">
    <property type="component" value="Unassembled WGS sequence"/>
</dbReference>
<dbReference type="Gene3D" id="1.10.10.10">
    <property type="entry name" value="Winged helix-like DNA-binding domain superfamily/Winged helix DNA-binding domain"/>
    <property type="match status" value="1"/>
</dbReference>
<evidence type="ECO:0000313" key="5">
    <source>
        <dbReference type="Proteomes" id="UP000010959"/>
    </source>
</evidence>
<dbReference type="InterPro" id="IPR036388">
    <property type="entry name" value="WH-like_DNA-bd_sf"/>
</dbReference>
<protein>
    <submittedName>
        <fullName evidence="4">Methylated-DNA-protein-cysteine methyltransferase</fullName>
    </submittedName>
</protein>
<name>L7CHA3_RHOBT</name>
<dbReference type="PANTHER" id="PTHR42942:SF1">
    <property type="entry name" value="ALKYLTRANSFERASE-LIKE PROTEIN 1"/>
    <property type="match status" value="1"/>
</dbReference>
<feature type="domain" description="Methylated-DNA-[protein]-cysteine S-methyltransferase DNA binding" evidence="3">
    <location>
        <begin position="65"/>
        <end position="134"/>
    </location>
</feature>
<dbReference type="SUPFAM" id="SSF46767">
    <property type="entry name" value="Methylated DNA-protein cysteine methyltransferase, C-terminal domain"/>
    <property type="match status" value="1"/>
</dbReference>
<dbReference type="CDD" id="cd06445">
    <property type="entry name" value="ATase"/>
    <property type="match status" value="1"/>
</dbReference>
<dbReference type="GO" id="GO:0008168">
    <property type="term" value="F:methyltransferase activity"/>
    <property type="evidence" value="ECO:0007669"/>
    <property type="project" value="UniProtKB-KW"/>
</dbReference>
<dbReference type="EMBL" id="AMWG01000062">
    <property type="protein sequence ID" value="ELP33393.1"/>
    <property type="molecule type" value="Genomic_DNA"/>
</dbReference>
<feature type="region of interest" description="Disordered" evidence="2">
    <location>
        <begin position="38"/>
        <end position="60"/>
    </location>
</feature>